<dbReference type="InterPro" id="IPR000719">
    <property type="entry name" value="Prot_kinase_dom"/>
</dbReference>
<comment type="caution">
    <text evidence="4">The sequence shown here is derived from an EMBL/GenBank/DDBJ whole genome shotgun (WGS) entry which is preliminary data.</text>
</comment>
<evidence type="ECO:0000313" key="5">
    <source>
        <dbReference type="Proteomes" id="UP000541444"/>
    </source>
</evidence>
<organism evidence="4 5">
    <name type="scientific">Kingdonia uniflora</name>
    <dbReference type="NCBI Taxonomy" id="39325"/>
    <lineage>
        <taxon>Eukaryota</taxon>
        <taxon>Viridiplantae</taxon>
        <taxon>Streptophyta</taxon>
        <taxon>Embryophyta</taxon>
        <taxon>Tracheophyta</taxon>
        <taxon>Spermatophyta</taxon>
        <taxon>Magnoliopsida</taxon>
        <taxon>Ranunculales</taxon>
        <taxon>Circaeasteraceae</taxon>
        <taxon>Kingdonia</taxon>
    </lineage>
</organism>
<dbReference type="SMART" id="SM00220">
    <property type="entry name" value="S_TKc"/>
    <property type="match status" value="1"/>
</dbReference>
<evidence type="ECO:0000256" key="2">
    <source>
        <dbReference type="ARBA" id="ARBA00022840"/>
    </source>
</evidence>
<dbReference type="PROSITE" id="PS50011">
    <property type="entry name" value="PROTEIN_KINASE_DOM"/>
    <property type="match status" value="1"/>
</dbReference>
<dbReference type="SUPFAM" id="SSF56112">
    <property type="entry name" value="Protein kinase-like (PK-like)"/>
    <property type="match status" value="1"/>
</dbReference>
<accession>A0A7J7LFW9</accession>
<dbReference type="InterPro" id="IPR011009">
    <property type="entry name" value="Kinase-like_dom_sf"/>
</dbReference>
<dbReference type="GO" id="GO:0004672">
    <property type="term" value="F:protein kinase activity"/>
    <property type="evidence" value="ECO:0007669"/>
    <property type="project" value="InterPro"/>
</dbReference>
<dbReference type="Gene3D" id="3.30.200.20">
    <property type="entry name" value="Phosphorylase Kinase, domain 1"/>
    <property type="match status" value="1"/>
</dbReference>
<dbReference type="PANTHER" id="PTHR46008">
    <property type="entry name" value="LEAF RUST 10 DISEASE-RESISTANCE LOCUS RECEPTOR-LIKE PROTEIN KINASE-LIKE 1.4"/>
    <property type="match status" value="1"/>
</dbReference>
<sequence>MNEITILSRLRHQNLVTLYGCASRHCHELLLVYEFIPNGTVADHLYGEHVKPGMLTWPVRLGIAVECADALSYLHASDTIHRDVKSNNILLDNNFHVKVADFGLSCLFPNDVTHVSTAPQEIAGYVDPEYYQCCQLTDKSDVYSFGVVLCELISSKPAVDINRHRYKISLANMAINKVQNHLIHELVDPHLGYDSDYSVRTGGRVDPQQDKDMRPSMVKVLKFIENQDYSTEQADEMDIPSEEFRLLRNIPPLSADSVSDSWFRNSTMLNTSADVSLSMPKAAHSVARLLPDIMRMISSSNNVFFSANQAGAGMT</sequence>
<dbReference type="InterPro" id="IPR001245">
    <property type="entry name" value="Ser-Thr/Tyr_kinase_cat_dom"/>
</dbReference>
<dbReference type="EMBL" id="JACGCM010002317">
    <property type="protein sequence ID" value="KAF6141535.1"/>
    <property type="molecule type" value="Genomic_DNA"/>
</dbReference>
<evidence type="ECO:0000259" key="3">
    <source>
        <dbReference type="PROSITE" id="PS50011"/>
    </source>
</evidence>
<dbReference type="OrthoDB" id="4062651at2759"/>
<dbReference type="Gene3D" id="1.10.510.10">
    <property type="entry name" value="Transferase(Phosphotransferase) domain 1"/>
    <property type="match status" value="1"/>
</dbReference>
<evidence type="ECO:0000313" key="4">
    <source>
        <dbReference type="EMBL" id="KAF6141535.1"/>
    </source>
</evidence>
<dbReference type="Pfam" id="PF07714">
    <property type="entry name" value="PK_Tyr_Ser-Thr"/>
    <property type="match status" value="1"/>
</dbReference>
<keyword evidence="2" id="KW-0067">ATP-binding</keyword>
<evidence type="ECO:0000256" key="1">
    <source>
        <dbReference type="ARBA" id="ARBA00022741"/>
    </source>
</evidence>
<name>A0A7J7LFW9_9MAGN</name>
<keyword evidence="1" id="KW-0547">Nucleotide-binding</keyword>
<keyword evidence="5" id="KW-1185">Reference proteome</keyword>
<gene>
    <name evidence="4" type="ORF">GIB67_023044</name>
</gene>
<dbReference type="Proteomes" id="UP000541444">
    <property type="component" value="Unassembled WGS sequence"/>
</dbReference>
<dbReference type="PANTHER" id="PTHR46008:SF2">
    <property type="entry name" value="LEAF RUST 10 DISEASE-RESISTANCE LOCUS RECEPTOR-LIKE PROTEIN KINASE-LIKE 1.4"/>
    <property type="match status" value="1"/>
</dbReference>
<feature type="domain" description="Protein kinase" evidence="3">
    <location>
        <begin position="1"/>
        <end position="230"/>
    </location>
</feature>
<reference evidence="4 5" key="1">
    <citation type="journal article" date="2020" name="IScience">
        <title>Genome Sequencing of the Endangered Kingdonia uniflora (Circaeasteraceae, Ranunculales) Reveals Potential Mechanisms of Evolutionary Specialization.</title>
        <authorList>
            <person name="Sun Y."/>
            <person name="Deng T."/>
            <person name="Zhang A."/>
            <person name="Moore M.J."/>
            <person name="Landis J.B."/>
            <person name="Lin N."/>
            <person name="Zhang H."/>
            <person name="Zhang X."/>
            <person name="Huang J."/>
            <person name="Zhang X."/>
            <person name="Sun H."/>
            <person name="Wang H."/>
        </authorList>
    </citation>
    <scope>NUCLEOTIDE SEQUENCE [LARGE SCALE GENOMIC DNA]</scope>
    <source>
        <strain evidence="4">TB1705</strain>
        <tissue evidence="4">Leaf</tissue>
    </source>
</reference>
<dbReference type="GO" id="GO:0005524">
    <property type="term" value="F:ATP binding"/>
    <property type="evidence" value="ECO:0007669"/>
    <property type="project" value="UniProtKB-KW"/>
</dbReference>
<dbReference type="AlphaFoldDB" id="A0A7J7LFW9"/>
<protein>
    <recommendedName>
        <fullName evidence="3">Protein kinase domain-containing protein</fullName>
    </recommendedName>
</protein>
<proteinExistence type="predicted"/>